<protein>
    <recommendedName>
        <fullName evidence="3">BNR repeat neuraminidase</fullName>
    </recommendedName>
</protein>
<evidence type="ECO:0008006" key="3">
    <source>
        <dbReference type="Google" id="ProtNLM"/>
    </source>
</evidence>
<gene>
    <name evidence="1" type="ORF">MQC88_10615</name>
</gene>
<evidence type="ECO:0000313" key="2">
    <source>
        <dbReference type="Proteomes" id="UP001165423"/>
    </source>
</evidence>
<dbReference type="RefSeq" id="WP_243321804.1">
    <property type="nucleotide sequence ID" value="NZ_JALGCL010000003.1"/>
</dbReference>
<evidence type="ECO:0000313" key="1">
    <source>
        <dbReference type="EMBL" id="MCJ0826396.1"/>
    </source>
</evidence>
<dbReference type="EMBL" id="JALGCL010000003">
    <property type="protein sequence ID" value="MCJ0826396.1"/>
    <property type="molecule type" value="Genomic_DNA"/>
</dbReference>
<sequence>MDNTSRLIAGQARDNRGPPPRIAGLARALVLGGLLGVLPHAAAAQALPEEVQVGTHEIKDYEFEWGRDGVVCPTCNFGAGNARLAYIDSSHNLWVGFVDPANGYFFPPDGKGVLVDTNTTTATEIGNGPEWLNSQLGSQLAYTRWTDGKPHTVPNLVLGFARAGGDSWVAGPVAGSEGRVLPIGTENLNAPNALQSYQSFTLQSRTTSLFWRGAYPGAVEQAVPVTSNKAGATRRWVPGTRDIIITVSAAAVTPSASTVPAQEPSWRQVFLYHTATATMEQLTFDNVNKYWAFMWTAPEFNNEKVFVAMVGTTRLQIYRKLPTDDGGMAWTVVKTITMPAETPYVSSPEPFVYKGRSWVFFSLSSDPNGRNFTQPSRIAMTGIIPEVDDLRMLTSATEPIRVRRDPEYFITANGPYLYYNRYLLETDTTPPISEGVFRVDTGLWQPPGIDE</sequence>
<organism evidence="1 2">
    <name type="scientific">Cognatiluteimonas sedimenti</name>
    <dbReference type="NCBI Taxonomy" id="2927791"/>
    <lineage>
        <taxon>Bacteria</taxon>
        <taxon>Pseudomonadati</taxon>
        <taxon>Pseudomonadota</taxon>
        <taxon>Gammaproteobacteria</taxon>
        <taxon>Lysobacterales</taxon>
        <taxon>Lysobacteraceae</taxon>
        <taxon>Cognatiluteimonas</taxon>
    </lineage>
</organism>
<dbReference type="Proteomes" id="UP001165423">
    <property type="component" value="Unassembled WGS sequence"/>
</dbReference>
<name>A0ABT0A5Z0_9GAMM</name>
<reference evidence="1 2" key="1">
    <citation type="submission" date="2022-03" db="EMBL/GenBank/DDBJ databases">
        <title>Luteimonas soily sp. nov., a novel bacterium isolated from the soil.</title>
        <authorList>
            <person name="Zhang X."/>
        </authorList>
    </citation>
    <scope>NUCLEOTIDE SEQUENCE [LARGE SCALE GENOMIC DNA]</scope>
    <source>
        <strain evidence="1 2">50</strain>
    </source>
</reference>
<keyword evidence="2" id="KW-1185">Reference proteome</keyword>
<accession>A0ABT0A5Z0</accession>
<comment type="caution">
    <text evidence="1">The sequence shown here is derived from an EMBL/GenBank/DDBJ whole genome shotgun (WGS) entry which is preliminary data.</text>
</comment>
<proteinExistence type="predicted"/>